<evidence type="ECO:0000313" key="3">
    <source>
        <dbReference type="EMBL" id="VFQ59614.1"/>
    </source>
</evidence>
<dbReference type="Gene3D" id="1.20.140.40">
    <property type="entry name" value="Invertase/pectin methylesterase inhibitor family protein"/>
    <property type="match status" value="1"/>
</dbReference>
<dbReference type="AlphaFoldDB" id="A0A484K766"/>
<dbReference type="SUPFAM" id="SSF101148">
    <property type="entry name" value="Plant invertase/pectin methylesterase inhibitor"/>
    <property type="match status" value="1"/>
</dbReference>
<dbReference type="GO" id="GO:0004857">
    <property type="term" value="F:enzyme inhibitor activity"/>
    <property type="evidence" value="ECO:0007669"/>
    <property type="project" value="InterPro"/>
</dbReference>
<keyword evidence="4" id="KW-1185">Reference proteome</keyword>
<dbReference type="InterPro" id="IPR035513">
    <property type="entry name" value="Invertase/methylesterase_inhib"/>
</dbReference>
<dbReference type="InterPro" id="IPR006501">
    <property type="entry name" value="Pectinesterase_inhib_dom"/>
</dbReference>
<keyword evidence="1" id="KW-0732">Signal</keyword>
<gene>
    <name evidence="3" type="ORF">CCAM_LOCUS1390</name>
</gene>
<feature type="domain" description="Pectinesterase inhibitor" evidence="2">
    <location>
        <begin position="36"/>
        <end position="173"/>
    </location>
</feature>
<proteinExistence type="predicted"/>
<feature type="signal peptide" evidence="1">
    <location>
        <begin position="1"/>
        <end position="30"/>
    </location>
</feature>
<protein>
    <recommendedName>
        <fullName evidence="2">Pectinesterase inhibitor domain-containing protein</fullName>
    </recommendedName>
</protein>
<dbReference type="OrthoDB" id="1290280at2759"/>
<evidence type="ECO:0000313" key="4">
    <source>
        <dbReference type="Proteomes" id="UP000595140"/>
    </source>
</evidence>
<reference evidence="3 4" key="1">
    <citation type="submission" date="2018-04" db="EMBL/GenBank/DDBJ databases">
        <authorList>
            <person name="Vogel A."/>
        </authorList>
    </citation>
    <scope>NUCLEOTIDE SEQUENCE [LARGE SCALE GENOMIC DNA]</scope>
</reference>
<name>A0A484K766_9ASTE</name>
<sequence length="215" mass="22471">MAVPRLLSRLPLPIFSLAFALLLRLSDATAQVDPALISRACEYAKGGTTCVAWLQDNEDDAELSGIDRSDPDSIAFFSLKKIEKEAVTVSEAVSAKLSAGTAEDLSPVTQQGLAECKDHYVPAVDLIEEAVDSLAGKAYPDAMKFLKASTLDLVACQKSLAKLGTDKKDTKADAHATDAINRRDLLASHVALAQSILEFAASGGGAAASVAAPPS</sequence>
<dbReference type="Pfam" id="PF04043">
    <property type="entry name" value="PMEI"/>
    <property type="match status" value="1"/>
</dbReference>
<dbReference type="Proteomes" id="UP000595140">
    <property type="component" value="Unassembled WGS sequence"/>
</dbReference>
<evidence type="ECO:0000256" key="1">
    <source>
        <dbReference type="SAM" id="SignalP"/>
    </source>
</evidence>
<feature type="chain" id="PRO_5019754646" description="Pectinesterase inhibitor domain-containing protein" evidence="1">
    <location>
        <begin position="31"/>
        <end position="215"/>
    </location>
</feature>
<accession>A0A484K766</accession>
<dbReference type="NCBIfam" id="TIGR01614">
    <property type="entry name" value="PME_inhib"/>
    <property type="match status" value="1"/>
</dbReference>
<organism evidence="3 4">
    <name type="scientific">Cuscuta campestris</name>
    <dbReference type="NCBI Taxonomy" id="132261"/>
    <lineage>
        <taxon>Eukaryota</taxon>
        <taxon>Viridiplantae</taxon>
        <taxon>Streptophyta</taxon>
        <taxon>Embryophyta</taxon>
        <taxon>Tracheophyta</taxon>
        <taxon>Spermatophyta</taxon>
        <taxon>Magnoliopsida</taxon>
        <taxon>eudicotyledons</taxon>
        <taxon>Gunneridae</taxon>
        <taxon>Pentapetalae</taxon>
        <taxon>asterids</taxon>
        <taxon>lamiids</taxon>
        <taxon>Solanales</taxon>
        <taxon>Convolvulaceae</taxon>
        <taxon>Cuscuteae</taxon>
        <taxon>Cuscuta</taxon>
        <taxon>Cuscuta subgen. Grammica</taxon>
        <taxon>Cuscuta sect. Cleistogrammica</taxon>
    </lineage>
</organism>
<dbReference type="EMBL" id="OOIL02000038">
    <property type="protein sequence ID" value="VFQ59614.1"/>
    <property type="molecule type" value="Genomic_DNA"/>
</dbReference>
<evidence type="ECO:0000259" key="2">
    <source>
        <dbReference type="Pfam" id="PF04043"/>
    </source>
</evidence>